<dbReference type="Proteomes" id="UP001589867">
    <property type="component" value="Unassembled WGS sequence"/>
</dbReference>
<accession>A0ABV6M5H7</accession>
<keyword evidence="2" id="KW-0732">Signal</keyword>
<dbReference type="EMBL" id="JBHLUH010000039">
    <property type="protein sequence ID" value="MFC0529772.1"/>
    <property type="molecule type" value="Genomic_DNA"/>
</dbReference>
<dbReference type="PANTHER" id="PTHR30483:SF6">
    <property type="entry name" value="PERIPLASMIC BINDING PROTEIN OF ABC TRANSPORTER FOR NATURAL AMINO ACIDS"/>
    <property type="match status" value="1"/>
</dbReference>
<evidence type="ECO:0000313" key="4">
    <source>
        <dbReference type="EMBL" id="MFC0529772.1"/>
    </source>
</evidence>
<organism evidence="4 5">
    <name type="scientific">Phytohabitans kaempferiae</name>
    <dbReference type="NCBI Taxonomy" id="1620943"/>
    <lineage>
        <taxon>Bacteria</taxon>
        <taxon>Bacillati</taxon>
        <taxon>Actinomycetota</taxon>
        <taxon>Actinomycetes</taxon>
        <taxon>Micromonosporales</taxon>
        <taxon>Micromonosporaceae</taxon>
    </lineage>
</organism>
<evidence type="ECO:0000256" key="1">
    <source>
        <dbReference type="ARBA" id="ARBA00010062"/>
    </source>
</evidence>
<comment type="caution">
    <text evidence="4">The sequence shown here is derived from an EMBL/GenBank/DDBJ whole genome shotgun (WGS) entry which is preliminary data.</text>
</comment>
<sequence>MAVAFAAAAALLLNACGSGSTESGDGLPSKVTIGAGYDVTGAASAYGKANAEGAQIAIDLAVEDKMLGDSTPTLKLEDTGSEPNQVPEVFQKLARDKEVVAFAGGTQSSGVSLALPLTERFKLPFVVATAATPGLLADNEWAFRTTMSNAIIFGQSLDLAIERFKPQHVGVVFDQANPTLADTGKIAQKAFNEAGISDVRLEGFDGASTTDFAPFLTKVSRGDDLDLLVSLATGQAPAQITSQARKLGIDVPILAQQTIVSPDYLKGAGAAAANSFTVGTYRPELSDTELSKRFVAAYEAKYGKQPDQFAGDGFHATWFTLLAIKEADSTDREAVREAMATVTTWDGLPETITMKDRDAEWTGIPLEITTDGPKPWQ</sequence>
<feature type="domain" description="Leucine-binding protein" evidence="3">
    <location>
        <begin position="30"/>
        <end position="358"/>
    </location>
</feature>
<evidence type="ECO:0000313" key="5">
    <source>
        <dbReference type="Proteomes" id="UP001589867"/>
    </source>
</evidence>
<proteinExistence type="inferred from homology"/>
<dbReference type="SUPFAM" id="SSF53822">
    <property type="entry name" value="Periplasmic binding protein-like I"/>
    <property type="match status" value="1"/>
</dbReference>
<name>A0ABV6M5H7_9ACTN</name>
<dbReference type="PANTHER" id="PTHR30483">
    <property type="entry name" value="LEUCINE-SPECIFIC-BINDING PROTEIN"/>
    <property type="match status" value="1"/>
</dbReference>
<protein>
    <submittedName>
        <fullName evidence="4">ABC transporter substrate-binding protein</fullName>
    </submittedName>
</protein>
<evidence type="ECO:0000256" key="2">
    <source>
        <dbReference type="ARBA" id="ARBA00022729"/>
    </source>
</evidence>
<keyword evidence="5" id="KW-1185">Reference proteome</keyword>
<comment type="similarity">
    <text evidence="1">Belongs to the leucine-binding protein family.</text>
</comment>
<evidence type="ECO:0000259" key="3">
    <source>
        <dbReference type="Pfam" id="PF13458"/>
    </source>
</evidence>
<dbReference type="RefSeq" id="WP_377252833.1">
    <property type="nucleotide sequence ID" value="NZ_JBHLUH010000039.1"/>
</dbReference>
<dbReference type="Gene3D" id="3.40.50.2300">
    <property type="match status" value="2"/>
</dbReference>
<gene>
    <name evidence="4" type="ORF">ACFFIA_19115</name>
</gene>
<reference evidence="4 5" key="1">
    <citation type="submission" date="2024-09" db="EMBL/GenBank/DDBJ databases">
        <authorList>
            <person name="Sun Q."/>
            <person name="Mori K."/>
        </authorList>
    </citation>
    <scope>NUCLEOTIDE SEQUENCE [LARGE SCALE GENOMIC DNA]</scope>
    <source>
        <strain evidence="4 5">TBRC 3947</strain>
    </source>
</reference>
<dbReference type="InterPro" id="IPR028081">
    <property type="entry name" value="Leu-bd"/>
</dbReference>
<dbReference type="Pfam" id="PF13458">
    <property type="entry name" value="Peripla_BP_6"/>
    <property type="match status" value="1"/>
</dbReference>
<dbReference type="InterPro" id="IPR028082">
    <property type="entry name" value="Peripla_BP_I"/>
</dbReference>
<dbReference type="InterPro" id="IPR051010">
    <property type="entry name" value="BCAA_transport"/>
</dbReference>